<keyword evidence="2" id="KW-1185">Reference proteome</keyword>
<name>A0AAV5HSK1_9ROSI</name>
<protein>
    <submittedName>
        <fullName evidence="1">Uncharacterized protein</fullName>
    </submittedName>
</protein>
<dbReference type="AlphaFoldDB" id="A0AAV5HSK1"/>
<sequence>MNPARGVVAMNPARGVVAMNPTRGFVAMNPARGVVAMNPTRGFVAMNPTRGFATNPGAWIRDDTSSAEKLIENSACVWVRDLAEIENPAYVWVCREPKRELGSLPTQSHELGSL</sequence>
<reference evidence="1 2" key="1">
    <citation type="journal article" date="2021" name="Commun. Biol.">
        <title>The genome of Shorea leprosula (Dipterocarpaceae) highlights the ecological relevance of drought in aseasonal tropical rainforests.</title>
        <authorList>
            <person name="Ng K.K.S."/>
            <person name="Kobayashi M.J."/>
            <person name="Fawcett J.A."/>
            <person name="Hatakeyama M."/>
            <person name="Paape T."/>
            <person name="Ng C.H."/>
            <person name="Ang C.C."/>
            <person name="Tnah L.H."/>
            <person name="Lee C.T."/>
            <person name="Nishiyama T."/>
            <person name="Sese J."/>
            <person name="O'Brien M.J."/>
            <person name="Copetti D."/>
            <person name="Mohd Noor M.I."/>
            <person name="Ong R.C."/>
            <person name="Putra M."/>
            <person name="Sireger I.Z."/>
            <person name="Indrioko S."/>
            <person name="Kosugi Y."/>
            <person name="Izuno A."/>
            <person name="Isagi Y."/>
            <person name="Lee S.L."/>
            <person name="Shimizu K.K."/>
        </authorList>
    </citation>
    <scope>NUCLEOTIDE SEQUENCE [LARGE SCALE GENOMIC DNA]</scope>
    <source>
        <strain evidence="1">214</strain>
    </source>
</reference>
<organism evidence="1 2">
    <name type="scientific">Rubroshorea leprosula</name>
    <dbReference type="NCBI Taxonomy" id="152421"/>
    <lineage>
        <taxon>Eukaryota</taxon>
        <taxon>Viridiplantae</taxon>
        <taxon>Streptophyta</taxon>
        <taxon>Embryophyta</taxon>
        <taxon>Tracheophyta</taxon>
        <taxon>Spermatophyta</taxon>
        <taxon>Magnoliopsida</taxon>
        <taxon>eudicotyledons</taxon>
        <taxon>Gunneridae</taxon>
        <taxon>Pentapetalae</taxon>
        <taxon>rosids</taxon>
        <taxon>malvids</taxon>
        <taxon>Malvales</taxon>
        <taxon>Dipterocarpaceae</taxon>
        <taxon>Rubroshorea</taxon>
    </lineage>
</organism>
<proteinExistence type="predicted"/>
<comment type="caution">
    <text evidence="1">The sequence shown here is derived from an EMBL/GenBank/DDBJ whole genome shotgun (WGS) entry which is preliminary data.</text>
</comment>
<evidence type="ECO:0000313" key="2">
    <source>
        <dbReference type="Proteomes" id="UP001054252"/>
    </source>
</evidence>
<dbReference type="Proteomes" id="UP001054252">
    <property type="component" value="Unassembled WGS sequence"/>
</dbReference>
<accession>A0AAV5HSK1</accession>
<evidence type="ECO:0000313" key="1">
    <source>
        <dbReference type="EMBL" id="GKU89760.1"/>
    </source>
</evidence>
<dbReference type="EMBL" id="BPVZ01000003">
    <property type="protein sequence ID" value="GKU89760.1"/>
    <property type="molecule type" value="Genomic_DNA"/>
</dbReference>
<gene>
    <name evidence="1" type="ORF">SLEP1_g3855</name>
</gene>